<keyword evidence="2" id="KW-1185">Reference proteome</keyword>
<dbReference type="EMBL" id="BPLQ01013528">
    <property type="protein sequence ID" value="GIY72866.1"/>
    <property type="molecule type" value="Genomic_DNA"/>
</dbReference>
<gene>
    <name evidence="1" type="ORF">CDAR_305881</name>
</gene>
<comment type="caution">
    <text evidence="1">The sequence shown here is derived from an EMBL/GenBank/DDBJ whole genome shotgun (WGS) entry which is preliminary data.</text>
</comment>
<accession>A0AAV4VRM6</accession>
<dbReference type="Proteomes" id="UP001054837">
    <property type="component" value="Unassembled WGS sequence"/>
</dbReference>
<sequence length="160" mass="18260">MKALLLCGQTSLLQRERELSGEDMMHRGVLLFVLVDWTDIYPGTDNCGGQEKGPLLWIDGDLLRFRNLIELCSELNSIFSPKISDHRCQERHIKFAIFCQTYKQRVHHCYIFSFEVNIGRALTAEAKPTPGNEEADERELHLSSIVAGRHSCSCIQLLLI</sequence>
<protein>
    <submittedName>
        <fullName evidence="1">Uncharacterized protein</fullName>
    </submittedName>
</protein>
<reference evidence="1 2" key="1">
    <citation type="submission" date="2021-06" db="EMBL/GenBank/DDBJ databases">
        <title>Caerostris darwini draft genome.</title>
        <authorList>
            <person name="Kono N."/>
            <person name="Arakawa K."/>
        </authorList>
    </citation>
    <scope>NUCLEOTIDE SEQUENCE [LARGE SCALE GENOMIC DNA]</scope>
</reference>
<dbReference type="AlphaFoldDB" id="A0AAV4VRM6"/>
<proteinExistence type="predicted"/>
<organism evidence="1 2">
    <name type="scientific">Caerostris darwini</name>
    <dbReference type="NCBI Taxonomy" id="1538125"/>
    <lineage>
        <taxon>Eukaryota</taxon>
        <taxon>Metazoa</taxon>
        <taxon>Ecdysozoa</taxon>
        <taxon>Arthropoda</taxon>
        <taxon>Chelicerata</taxon>
        <taxon>Arachnida</taxon>
        <taxon>Araneae</taxon>
        <taxon>Araneomorphae</taxon>
        <taxon>Entelegynae</taxon>
        <taxon>Araneoidea</taxon>
        <taxon>Araneidae</taxon>
        <taxon>Caerostris</taxon>
    </lineage>
</organism>
<evidence type="ECO:0000313" key="2">
    <source>
        <dbReference type="Proteomes" id="UP001054837"/>
    </source>
</evidence>
<evidence type="ECO:0000313" key="1">
    <source>
        <dbReference type="EMBL" id="GIY72866.1"/>
    </source>
</evidence>
<name>A0AAV4VRM6_9ARAC</name>